<name>A0ACC3YEL2_COLTU</name>
<accession>A0ACC3YEL2</accession>
<dbReference type="Proteomes" id="UP000805649">
    <property type="component" value="Unassembled WGS sequence"/>
</dbReference>
<comment type="caution">
    <text evidence="1">The sequence shown here is derived from an EMBL/GenBank/DDBJ whole genome shotgun (WGS) entry which is preliminary data.</text>
</comment>
<proteinExistence type="predicted"/>
<organism evidence="1 2">
    <name type="scientific">Colletotrichum truncatum</name>
    <name type="common">Anthracnose fungus</name>
    <name type="synonym">Colletotrichum capsici</name>
    <dbReference type="NCBI Taxonomy" id="5467"/>
    <lineage>
        <taxon>Eukaryota</taxon>
        <taxon>Fungi</taxon>
        <taxon>Dikarya</taxon>
        <taxon>Ascomycota</taxon>
        <taxon>Pezizomycotina</taxon>
        <taxon>Sordariomycetes</taxon>
        <taxon>Hypocreomycetidae</taxon>
        <taxon>Glomerellales</taxon>
        <taxon>Glomerellaceae</taxon>
        <taxon>Colletotrichum</taxon>
        <taxon>Colletotrichum truncatum species complex</taxon>
    </lineage>
</organism>
<evidence type="ECO:0000313" key="1">
    <source>
        <dbReference type="EMBL" id="KAL0930260.1"/>
    </source>
</evidence>
<gene>
    <name evidence="1" type="ORF">CTRU02_214335</name>
</gene>
<keyword evidence="2" id="KW-1185">Reference proteome</keyword>
<dbReference type="EMBL" id="VUJX02000011">
    <property type="protein sequence ID" value="KAL0930260.1"/>
    <property type="molecule type" value="Genomic_DNA"/>
</dbReference>
<sequence>MDEPQSYQIDDASDPPEFETSESDTSQIATLTQTSRLRPAGSALSFVPYADWEPERSYEGEPTIRYNVEWTLFVKNRTQAGESELDVVISPRNFWKYVLRPKVIDASADEPWAEDKTKLIMSVTDRRTRKITKFCKKLEVDWPFVTRQLQEWSKFLKDGKKITLTVTFYYKCVDTGKSSRGGATANQLADLDARTEGLGRGACIKKAYALMRCPDRSCTKGDHCWQYEGKHYRLLPHHIRMLADHLQAGRVLNGHDDVPDEFRRLVMADAREQEEREQKELEKLRKPKRRRRYSDDSSSSLAAVRCHRCALLPGDPGIGTSAPSTPQMVFSSSSLPGCGLFREDAVRAYTVWQQSQVSTEEQKEHYDAVQELTLAHCYDLDMLAANQKRMFGFYTKHGVPAGIAWRYVRDVEAFLEQRET</sequence>
<reference evidence="1 2" key="1">
    <citation type="journal article" date="2020" name="Phytopathology">
        <title>Genome Sequence Resources of Colletotrichum truncatum, C. plurivorum, C. musicola, and C. sojae: Four Species Pathogenic to Soybean (Glycine max).</title>
        <authorList>
            <person name="Rogerio F."/>
            <person name="Boufleur T.R."/>
            <person name="Ciampi-Guillardi M."/>
            <person name="Sukno S.A."/>
            <person name="Thon M.R."/>
            <person name="Massola Junior N.S."/>
            <person name="Baroncelli R."/>
        </authorList>
    </citation>
    <scope>NUCLEOTIDE SEQUENCE [LARGE SCALE GENOMIC DNA]</scope>
    <source>
        <strain evidence="1 2">CMES1059</strain>
    </source>
</reference>
<protein>
    <submittedName>
        <fullName evidence="1">Uncharacterized protein</fullName>
    </submittedName>
</protein>
<evidence type="ECO:0000313" key="2">
    <source>
        <dbReference type="Proteomes" id="UP000805649"/>
    </source>
</evidence>